<dbReference type="Pfam" id="PF07635">
    <property type="entry name" value="PSCyt1"/>
    <property type="match status" value="1"/>
</dbReference>
<evidence type="ECO:0000259" key="1">
    <source>
        <dbReference type="Pfam" id="PF07635"/>
    </source>
</evidence>
<reference evidence="2" key="1">
    <citation type="submission" date="2018-05" db="EMBL/GenBank/DDBJ databases">
        <authorList>
            <person name="Lanie J.A."/>
            <person name="Ng W.-L."/>
            <person name="Kazmierczak K.M."/>
            <person name="Andrzejewski T.M."/>
            <person name="Davidsen T.M."/>
            <person name="Wayne K.J."/>
            <person name="Tettelin H."/>
            <person name="Glass J.I."/>
            <person name="Rusch D."/>
            <person name="Podicherti R."/>
            <person name="Tsui H.-C.T."/>
            <person name="Winkler M.E."/>
        </authorList>
    </citation>
    <scope>NUCLEOTIDE SEQUENCE</scope>
</reference>
<dbReference type="InterPro" id="IPR011429">
    <property type="entry name" value="Cyt_c_Planctomycete-type"/>
</dbReference>
<dbReference type="AlphaFoldDB" id="A0A382Y7D9"/>
<sequence length="70" mass="7684">MKRFSVLFFLITVSAFAGPDFHKDIAPILREYCAGCHNNDDPEGEFSVETFQYLIKGGESGTPINAGNAK</sequence>
<accession>A0A382Y7D9</accession>
<dbReference type="EMBL" id="UINC01173276">
    <property type="protein sequence ID" value="SVD78785.1"/>
    <property type="molecule type" value="Genomic_DNA"/>
</dbReference>
<name>A0A382Y7D9_9ZZZZ</name>
<evidence type="ECO:0000313" key="2">
    <source>
        <dbReference type="EMBL" id="SVD78785.1"/>
    </source>
</evidence>
<protein>
    <recommendedName>
        <fullName evidence="1">Cytochrome C Planctomycete-type domain-containing protein</fullName>
    </recommendedName>
</protein>
<proteinExistence type="predicted"/>
<feature type="non-terminal residue" evidence="2">
    <location>
        <position position="70"/>
    </location>
</feature>
<gene>
    <name evidence="2" type="ORF">METZ01_LOCUS431639</name>
</gene>
<organism evidence="2">
    <name type="scientific">marine metagenome</name>
    <dbReference type="NCBI Taxonomy" id="408172"/>
    <lineage>
        <taxon>unclassified sequences</taxon>
        <taxon>metagenomes</taxon>
        <taxon>ecological metagenomes</taxon>
    </lineage>
</organism>
<feature type="domain" description="Cytochrome C Planctomycete-type" evidence="1">
    <location>
        <begin position="33"/>
        <end position="69"/>
    </location>
</feature>